<comment type="similarity">
    <text evidence="15">Belongs to the cation transport ATPase (P-type) (TC 3.A.3) family.</text>
</comment>
<evidence type="ECO:0000256" key="10">
    <source>
        <dbReference type="ARBA" id="ARBA00022967"/>
    </source>
</evidence>
<evidence type="ECO:0000256" key="8">
    <source>
        <dbReference type="ARBA" id="ARBA00022840"/>
    </source>
</evidence>
<dbReference type="GO" id="GO:0012505">
    <property type="term" value="C:endomembrane system"/>
    <property type="evidence" value="ECO:0007669"/>
    <property type="project" value="UniProtKB-SubCell"/>
</dbReference>
<feature type="compositionally biased region" description="Polar residues" evidence="16">
    <location>
        <begin position="572"/>
        <end position="586"/>
    </location>
</feature>
<feature type="transmembrane region" description="Helical" evidence="15">
    <location>
        <begin position="1135"/>
        <end position="1154"/>
    </location>
</feature>
<evidence type="ECO:0000259" key="19">
    <source>
        <dbReference type="Pfam" id="PF00690"/>
    </source>
</evidence>
<feature type="transmembrane region" description="Helical" evidence="15">
    <location>
        <begin position="150"/>
        <end position="168"/>
    </location>
</feature>
<feature type="region of interest" description="Disordered" evidence="16">
    <location>
        <begin position="572"/>
        <end position="593"/>
    </location>
</feature>
<dbReference type="GO" id="GO:0046872">
    <property type="term" value="F:metal ion binding"/>
    <property type="evidence" value="ECO:0007669"/>
    <property type="project" value="UniProtKB-KW"/>
</dbReference>
<dbReference type="Gene3D" id="1.20.1110.10">
    <property type="entry name" value="Calcium-transporting ATPase, transmembrane domain"/>
    <property type="match status" value="2"/>
</dbReference>
<dbReference type="PANTHER" id="PTHR24093:SF369">
    <property type="entry name" value="CALCIUM-TRANSPORTING ATPASE"/>
    <property type="match status" value="1"/>
</dbReference>
<evidence type="ECO:0000259" key="17">
    <source>
        <dbReference type="Pfam" id="PF00122"/>
    </source>
</evidence>
<reference evidence="21" key="1">
    <citation type="submission" date="2017-01" db="EMBL/GenBank/DDBJ databases">
        <authorList>
            <person name="Wang Y."/>
            <person name="White M."/>
            <person name="Kvist S."/>
            <person name="Moncalvo J.-M."/>
        </authorList>
    </citation>
    <scope>NUCLEOTIDE SEQUENCE [LARGE SCALE GENOMIC DNA]</scope>
    <source>
        <strain evidence="21">ID-206-W2</strain>
    </source>
</reference>
<keyword evidence="8 15" id="KW-0067">ATP-binding</keyword>
<dbReference type="Pfam" id="PF13246">
    <property type="entry name" value="Cation_ATPase"/>
    <property type="match status" value="1"/>
</dbReference>
<dbReference type="InterPro" id="IPR006068">
    <property type="entry name" value="ATPase_P-typ_cation-transptr_C"/>
</dbReference>
<feature type="compositionally biased region" description="Low complexity" evidence="16">
    <location>
        <begin position="315"/>
        <end position="324"/>
    </location>
</feature>
<dbReference type="GO" id="GO:0005524">
    <property type="term" value="F:ATP binding"/>
    <property type="evidence" value="ECO:0007669"/>
    <property type="project" value="UniProtKB-KW"/>
</dbReference>
<dbReference type="InterPro" id="IPR023298">
    <property type="entry name" value="ATPase_P-typ_TM_dom_sf"/>
</dbReference>
<evidence type="ECO:0000259" key="18">
    <source>
        <dbReference type="Pfam" id="PF00689"/>
    </source>
</evidence>
<feature type="domain" description="P-type ATPase A" evidence="17">
    <location>
        <begin position="223"/>
        <end position="385"/>
    </location>
</feature>
<feature type="compositionally biased region" description="Polar residues" evidence="16">
    <location>
        <begin position="79"/>
        <end position="89"/>
    </location>
</feature>
<evidence type="ECO:0000256" key="14">
    <source>
        <dbReference type="ARBA" id="ARBA00048694"/>
    </source>
</evidence>
<feature type="transmembrane region" description="Helical" evidence="15">
    <location>
        <begin position="1204"/>
        <end position="1227"/>
    </location>
</feature>
<dbReference type="GO" id="GO:0005388">
    <property type="term" value="F:P-type calcium transporter activity"/>
    <property type="evidence" value="ECO:0007669"/>
    <property type="project" value="UniProtKB-EC"/>
</dbReference>
<evidence type="ECO:0000256" key="2">
    <source>
        <dbReference type="ARBA" id="ARBA00022448"/>
    </source>
</evidence>
<evidence type="ECO:0000256" key="5">
    <source>
        <dbReference type="ARBA" id="ARBA00022723"/>
    </source>
</evidence>
<dbReference type="FunFam" id="3.40.50.1000:FF:000018">
    <property type="entry name" value="Calcium-transporting ATPase"/>
    <property type="match status" value="1"/>
</dbReference>
<dbReference type="SUPFAM" id="SSF81653">
    <property type="entry name" value="Calcium ATPase, transduction domain A"/>
    <property type="match status" value="1"/>
</dbReference>
<feature type="transmembrane region" description="Helical" evidence="15">
    <location>
        <begin position="407"/>
        <end position="430"/>
    </location>
</feature>
<dbReference type="InterPro" id="IPR044492">
    <property type="entry name" value="P_typ_ATPase_HD_dom"/>
</dbReference>
<dbReference type="InterPro" id="IPR023299">
    <property type="entry name" value="ATPase_P-typ_cyto_dom_N"/>
</dbReference>
<proteinExistence type="inferred from homology"/>
<dbReference type="GO" id="GO:0005886">
    <property type="term" value="C:plasma membrane"/>
    <property type="evidence" value="ECO:0007669"/>
    <property type="project" value="TreeGrafter"/>
</dbReference>
<dbReference type="EC" id="7.2.2.10" evidence="15"/>
<keyword evidence="4 15" id="KW-0812">Transmembrane</keyword>
<dbReference type="Gene3D" id="3.40.1110.10">
    <property type="entry name" value="Calcium-transporting ATPase, cytoplasmic domain N"/>
    <property type="match status" value="1"/>
</dbReference>
<dbReference type="InterPro" id="IPR001757">
    <property type="entry name" value="P_typ_ATPase"/>
</dbReference>
<evidence type="ECO:0000256" key="7">
    <source>
        <dbReference type="ARBA" id="ARBA00022837"/>
    </source>
</evidence>
<dbReference type="SUPFAM" id="SSF81665">
    <property type="entry name" value="Calcium ATPase, transmembrane domain M"/>
    <property type="match status" value="1"/>
</dbReference>
<organism evidence="20 21">
    <name type="scientific">Smittium culicis</name>
    <dbReference type="NCBI Taxonomy" id="133412"/>
    <lineage>
        <taxon>Eukaryota</taxon>
        <taxon>Fungi</taxon>
        <taxon>Fungi incertae sedis</taxon>
        <taxon>Zoopagomycota</taxon>
        <taxon>Kickxellomycotina</taxon>
        <taxon>Harpellomycetes</taxon>
        <taxon>Harpellales</taxon>
        <taxon>Legeriomycetaceae</taxon>
        <taxon>Smittium</taxon>
    </lineage>
</organism>
<accession>A0A1R1XSQ1</accession>
<feature type="transmembrane region" description="Helical" evidence="15">
    <location>
        <begin position="1093"/>
        <end position="1115"/>
    </location>
</feature>
<keyword evidence="3 15" id="KW-0109">Calcium transport</keyword>
<comment type="caution">
    <text evidence="20">The sequence shown here is derived from an EMBL/GenBank/DDBJ whole genome shotgun (WGS) entry which is preliminary data.</text>
</comment>
<dbReference type="SUPFAM" id="SSF56784">
    <property type="entry name" value="HAD-like"/>
    <property type="match status" value="1"/>
</dbReference>
<dbReference type="OrthoDB" id="3352408at2759"/>
<evidence type="ECO:0000256" key="12">
    <source>
        <dbReference type="ARBA" id="ARBA00023065"/>
    </source>
</evidence>
<dbReference type="GO" id="GO:0016887">
    <property type="term" value="F:ATP hydrolysis activity"/>
    <property type="evidence" value="ECO:0007669"/>
    <property type="project" value="InterPro"/>
</dbReference>
<dbReference type="InterPro" id="IPR006408">
    <property type="entry name" value="P-type_ATPase_IIB"/>
</dbReference>
<dbReference type="InterPro" id="IPR004014">
    <property type="entry name" value="ATPase_P-typ_cation-transptr_N"/>
</dbReference>
<evidence type="ECO:0000313" key="21">
    <source>
        <dbReference type="Proteomes" id="UP000187429"/>
    </source>
</evidence>
<comment type="catalytic activity">
    <reaction evidence="14 15">
        <text>Ca(2+)(in) + ATP + H2O = Ca(2+)(out) + ADP + phosphate + H(+)</text>
        <dbReference type="Rhea" id="RHEA:18105"/>
        <dbReference type="ChEBI" id="CHEBI:15377"/>
        <dbReference type="ChEBI" id="CHEBI:15378"/>
        <dbReference type="ChEBI" id="CHEBI:29108"/>
        <dbReference type="ChEBI" id="CHEBI:30616"/>
        <dbReference type="ChEBI" id="CHEBI:43474"/>
        <dbReference type="ChEBI" id="CHEBI:456216"/>
        <dbReference type="EC" id="7.2.2.10"/>
    </reaction>
</comment>
<evidence type="ECO:0000256" key="16">
    <source>
        <dbReference type="SAM" id="MobiDB-lite"/>
    </source>
</evidence>
<dbReference type="EMBL" id="LSSM01003504">
    <property type="protein sequence ID" value="OMJ17683.1"/>
    <property type="molecule type" value="Genomic_DNA"/>
</dbReference>
<dbReference type="PRINTS" id="PR00119">
    <property type="entry name" value="CATATPASE"/>
</dbReference>
<dbReference type="SFLD" id="SFLDS00003">
    <property type="entry name" value="Haloacid_Dehalogenase"/>
    <property type="match status" value="1"/>
</dbReference>
<feature type="transmembrane region" description="Helical" evidence="15">
    <location>
        <begin position="1174"/>
        <end position="1192"/>
    </location>
</feature>
<gene>
    <name evidence="20" type="ORF">AYI69_g7338</name>
</gene>
<evidence type="ECO:0000256" key="6">
    <source>
        <dbReference type="ARBA" id="ARBA00022741"/>
    </source>
</evidence>
<evidence type="ECO:0000256" key="3">
    <source>
        <dbReference type="ARBA" id="ARBA00022568"/>
    </source>
</evidence>
<protein>
    <recommendedName>
        <fullName evidence="15">Calcium-transporting ATPase</fullName>
        <ecNumber evidence="15">7.2.2.10</ecNumber>
    </recommendedName>
</protein>
<evidence type="ECO:0000256" key="4">
    <source>
        <dbReference type="ARBA" id="ARBA00022692"/>
    </source>
</evidence>
<evidence type="ECO:0000256" key="11">
    <source>
        <dbReference type="ARBA" id="ARBA00022989"/>
    </source>
</evidence>
<dbReference type="SFLD" id="SFLDF00027">
    <property type="entry name" value="p-type_atpase"/>
    <property type="match status" value="1"/>
</dbReference>
<comment type="function">
    <text evidence="15">Catalyzes the hydrolysis of ATP coupled with the transport of calcium.</text>
</comment>
<keyword evidence="6 15" id="KW-0547">Nucleotide-binding</keyword>
<dbReference type="FunFam" id="1.20.1110.10:FF:000039">
    <property type="entry name" value="Calcium-transporting ATPase"/>
    <property type="match status" value="1"/>
</dbReference>
<dbReference type="NCBIfam" id="TIGR01494">
    <property type="entry name" value="ATPase_P-type"/>
    <property type="match status" value="1"/>
</dbReference>
<name>A0A1R1XSQ1_9FUNG</name>
<dbReference type="Pfam" id="PF00122">
    <property type="entry name" value="E1-E2_ATPase"/>
    <property type="match status" value="1"/>
</dbReference>
<evidence type="ECO:0000313" key="20">
    <source>
        <dbReference type="EMBL" id="OMJ17683.1"/>
    </source>
</evidence>
<keyword evidence="11 15" id="KW-1133">Transmembrane helix</keyword>
<feature type="region of interest" description="Disordered" evidence="16">
    <location>
        <begin position="1416"/>
        <end position="1453"/>
    </location>
</feature>
<dbReference type="Pfam" id="PF00690">
    <property type="entry name" value="Cation_ATPase_N"/>
    <property type="match status" value="1"/>
</dbReference>
<feature type="transmembrane region" description="Helical" evidence="15">
    <location>
        <begin position="450"/>
        <end position="479"/>
    </location>
</feature>
<feature type="region of interest" description="Disordered" evidence="16">
    <location>
        <begin position="309"/>
        <end position="348"/>
    </location>
</feature>
<feature type="region of interest" description="Disordered" evidence="16">
    <location>
        <begin position="79"/>
        <end position="100"/>
    </location>
</feature>
<evidence type="ECO:0000256" key="15">
    <source>
        <dbReference type="RuleBase" id="RU361146"/>
    </source>
</evidence>
<evidence type="ECO:0000256" key="1">
    <source>
        <dbReference type="ARBA" id="ARBA00004127"/>
    </source>
</evidence>
<dbReference type="InterPro" id="IPR008250">
    <property type="entry name" value="ATPase_P-typ_transduc_dom_A_sf"/>
</dbReference>
<dbReference type="InterPro" id="IPR059000">
    <property type="entry name" value="ATPase_P-type_domA"/>
</dbReference>
<dbReference type="PRINTS" id="PR00120">
    <property type="entry name" value="HATPASE"/>
</dbReference>
<dbReference type="SUPFAM" id="SSF81660">
    <property type="entry name" value="Metal cation-transporting ATPase, ATP-binding domain N"/>
    <property type="match status" value="1"/>
</dbReference>
<feature type="compositionally biased region" description="Basic and acidic residues" evidence="16">
    <location>
        <begin position="1437"/>
        <end position="1453"/>
    </location>
</feature>
<dbReference type="Pfam" id="PF00689">
    <property type="entry name" value="Cation_ATPase_C"/>
    <property type="match status" value="1"/>
</dbReference>
<comment type="caution">
    <text evidence="15">Lacks conserved residue(s) required for the propagation of feature annotation.</text>
</comment>
<keyword evidence="10" id="KW-1278">Translocase</keyword>
<dbReference type="InterPro" id="IPR036412">
    <property type="entry name" value="HAD-like_sf"/>
</dbReference>
<dbReference type="PROSITE" id="PS00154">
    <property type="entry name" value="ATPASE_E1_E2"/>
    <property type="match status" value="1"/>
</dbReference>
<keyword evidence="9" id="KW-0460">Magnesium</keyword>
<comment type="subcellular location">
    <subcellularLocation>
        <location evidence="1">Endomembrane system</location>
        <topology evidence="1">Multi-pass membrane protein</topology>
    </subcellularLocation>
    <subcellularLocation>
        <location evidence="15">Membrane</location>
        <topology evidence="15">Multi-pass membrane protein</topology>
    </subcellularLocation>
</comment>
<dbReference type="Gene3D" id="2.70.150.10">
    <property type="entry name" value="Calcium-transporting ATPase, cytoplasmic transduction domain A"/>
    <property type="match status" value="1"/>
</dbReference>
<dbReference type="InterPro" id="IPR018303">
    <property type="entry name" value="ATPase_P-typ_P_site"/>
</dbReference>
<keyword evidence="7 15" id="KW-0106">Calcium</keyword>
<dbReference type="PANTHER" id="PTHR24093">
    <property type="entry name" value="CATION TRANSPORTING ATPASE"/>
    <property type="match status" value="1"/>
</dbReference>
<keyword evidence="2 15" id="KW-0813">Transport</keyword>
<feature type="transmembrane region" description="Helical" evidence="15">
    <location>
        <begin position="188"/>
        <end position="207"/>
    </location>
</feature>
<evidence type="ECO:0000256" key="9">
    <source>
        <dbReference type="ARBA" id="ARBA00022842"/>
    </source>
</evidence>
<feature type="domain" description="Cation-transporting P-type ATPase C-terminal" evidence="18">
    <location>
        <begin position="1051"/>
        <end position="1227"/>
    </location>
</feature>
<keyword evidence="12 15" id="KW-0406">Ion transport</keyword>
<keyword evidence="5" id="KW-0479">Metal-binding</keyword>
<dbReference type="GO" id="GO:0006874">
    <property type="term" value="P:intracellular calcium ion homeostasis"/>
    <property type="evidence" value="ECO:0007669"/>
    <property type="project" value="TreeGrafter"/>
</dbReference>
<keyword evidence="13 15" id="KW-0472">Membrane</keyword>
<dbReference type="Proteomes" id="UP000187429">
    <property type="component" value="Unassembled WGS sequence"/>
</dbReference>
<keyword evidence="21" id="KW-1185">Reference proteome</keyword>
<dbReference type="SFLD" id="SFLDG00002">
    <property type="entry name" value="C1.7:_P-type_atpase_like"/>
    <property type="match status" value="1"/>
</dbReference>
<dbReference type="NCBIfam" id="TIGR01517">
    <property type="entry name" value="ATPase-IIB_Ca"/>
    <property type="match status" value="1"/>
</dbReference>
<evidence type="ECO:0000256" key="13">
    <source>
        <dbReference type="ARBA" id="ARBA00023136"/>
    </source>
</evidence>
<feature type="domain" description="Cation-transporting P-type ATPase N-terminal" evidence="19">
    <location>
        <begin position="116"/>
        <end position="161"/>
    </location>
</feature>
<sequence length="1453" mass="160720">MSEKPMNIIISDNSQNKNDYSSSIDKTFLSDMVANKDLAKLKQINNTKGLLSFLRVDNKVGLKTTSIEDSTGNSWSYTQDSINESQPQTVKIPKNTPKNKNSEDLSWIEDLETTKTTFPDRVKAFGVNIYPSSKSKTFFRYALDVLNDKMLILLCFAAVVSLGLGIYQDVRVTGISEEDDNNVHWIEGFSIIIAIAVVVLVSASNDYKKDKQFKILNAKKKDRYIKVIRDGIQKELSVNCVMVGDIMVVENGEVLCADAVLISSSNLKVDESSITGESDARHKYSVEEHQIKNSEAKAKWIEFKNKKSKNDKSIKPSSISNPKNSSDEKTENEAAISHSQSTLDNPPDDLISSDPFLISGSLVLEGIGECVVVSVGENAFYGRTLMSLTEGNEATPLQIKLNDLAELIAKIGGAIAIIMLIVLVIQYVILIARKKVLTTSTSIISNLVNIFISVITIIVVAIPEGLPLAVTLSLAIATVRMLKDNCMVRILAACETMGNATTICSDKTGTLTQNKMTVITGTIGIDHGFRLYPIGTANIMKRKATVSPNDDLVTNADGNLVYRSKSNSNNASLNINEKSASPNSSGDPGDLIVGPLPVSNDLTNEIERRETELSNFRQVTPKRVIDLVFDSIAINSTAFVIEKSREISDKLDLGKKKGFLSSLFSKVKSTKKSDNSVLNSQFSDIKDTLSHNIDDFSGSSTETALLQWAQRIGETLILKRKSDKSDLIKEIWPFSSAKKFMSVLVNAGKNSDGKVVYRLYVKGAPETMLSECTRFLDVNDCDESTDNEKNLGLYKEYPTLPMTVESSNSIMNTISDYSARALRTIGLLYCDVTEDDLKHIETEECENIWQYKNNLVWVGVFGIEDPLRDGVTASVRKCQSAGIMVRMVTGDNLITARAIATQCGIYTPGMGGIVMEGKHFRNLYPEEMEVIIPRLQVLARSSPTDKQILVNWLKDHGNVVAVTGDGTNDGPALRAADVGFSMGISGTEIAKEASDIILVDDNFNSILKALLWGRCVNDSMKKFLQFQLTVNVTAVTVAFVSAVQGNSQDPVFSPVQLLWVNLIMDTFAALALATDPPQESLLNRFPERPNAPIITLTMWKNIIGQSIVQIAVNFYTLYGSYSVFGLDYENPTEYLVLRSIVFNVFVFLQIFNEFNCRVLGSEVNPFKGITKNKYFLMVVIGTIIAQILLIEFGNNVFQTKSLSALQWLYCVGIGLLSLPVGLALRLFPTKILEKIIPFSNKPTYKDPEDLDWQPPAQTVQRQLAFLNTLRGGRLASYNLLGMKVRYDKMNRYTEKESKTITGMSHAEILKKQREAVERVISELPNDYSKVSKSKNKSKYLEALSRYKPTNELLSIAKNEKSSDPSNEQLENEESKQFRMSKLSSKFKWGKKSNRNEAGFSFAAAMVPTMVGSSIGAGMIASTKPQGDEISNIISQTLDEKEARSKESSPVDQK</sequence>